<dbReference type="FunFam" id="3.40.50.300:FF:000578">
    <property type="entry name" value="probable ATP-dependent RNA helicase DHX35"/>
    <property type="match status" value="1"/>
</dbReference>
<evidence type="ECO:0000256" key="5">
    <source>
        <dbReference type="ARBA" id="ARBA00022806"/>
    </source>
</evidence>
<feature type="domain" description="Helicase C-terminal" evidence="11">
    <location>
        <begin position="250"/>
        <end position="424"/>
    </location>
</feature>
<dbReference type="InterPro" id="IPR011545">
    <property type="entry name" value="DEAD/DEAH_box_helicase_dom"/>
</dbReference>
<evidence type="ECO:0000256" key="6">
    <source>
        <dbReference type="ARBA" id="ARBA00022840"/>
    </source>
</evidence>
<dbReference type="Proteomes" id="UP001175228">
    <property type="component" value="Unassembled WGS sequence"/>
</dbReference>
<dbReference type="InterPro" id="IPR014001">
    <property type="entry name" value="Helicase_ATP-bd"/>
</dbReference>
<dbReference type="SMART" id="SM00487">
    <property type="entry name" value="DEXDc"/>
    <property type="match status" value="1"/>
</dbReference>
<proteinExistence type="inferred from homology"/>
<organism evidence="12 13">
    <name type="scientific">Armillaria luteobubalina</name>
    <dbReference type="NCBI Taxonomy" id="153913"/>
    <lineage>
        <taxon>Eukaryota</taxon>
        <taxon>Fungi</taxon>
        <taxon>Dikarya</taxon>
        <taxon>Basidiomycota</taxon>
        <taxon>Agaricomycotina</taxon>
        <taxon>Agaricomycetes</taxon>
        <taxon>Agaricomycetidae</taxon>
        <taxon>Agaricales</taxon>
        <taxon>Marasmiineae</taxon>
        <taxon>Physalacriaceae</taxon>
        <taxon>Armillaria</taxon>
    </lineage>
</organism>
<sequence length="843" mass="93941">MSLKFWKPGTTEPGSSLDRATEAEGNVVGSSLQYSSLSVQSQRERLPIFKHREKLLYCIEKYGVTIVVGQTGCGKTTQLPQYLLEAGWAAQGNIIACTQPRRVAATSVAGRVATEVGTILGDEVGYTIRFEDVSDKERTRILYMTDGMLFRETLVDPLLTRYSVIMIDEAHERSTYTDLLLGILKKIRRKRPSLRIIVSSATLDASYFLDYFTANTSPDEATIVSLEGRMFPVDVAYSEQPVPDYVQFAAETAFNINLQSQPGDILIFLTGREEIDNCLNFLSELLVTLPRSASRLVPLPLHAGLTTAEQLRVFEPADRGTRKVIVSTNIAEASVTIEGIKFVIDCGYVKIRTYNPTTALSSLATVPTSIASATQRAGRAGRTSSGICYRLYPKSAFDSLPRSMPPEITRTDMTTPILQLKSLGIDDLMKFEWVSAPPAESVLRALEGLVAAGMIGEDGRLTLMGEKVAECPVEVGIARMLFTSKEYSCGEEMLTIAAMTAVQDVFIIPDGAPGALAELERRKFTAEEGDHLTLLNAYNAFVRYGKSSGWCKSHALSFRVMSRAVSIRAQLKKYMQRFNLPLNSCEGDAKRLRRCLVSGYWRNGARWMADGTYRSVRGNTILHVHPTSVLFTRKPRTGWVVFHEMEETKKTQGGVTYVTVCPVHSTAMGASQSRPEDKVFVNETPIQFSQDVVDQLSADLSARDVTPERQSTLDAHIRSRIQSEIEHLRTEEQEVRERIEQALEKENLDRERSLAGETVTGDETGSVKDSVSLLNDLEDIRQKVDRFHSRKDLQDVPQVKSYQEAVLACYREKSGKSLDCWREVGLFKEAVAQLEQKYVKSLQ</sequence>
<dbReference type="GO" id="GO:0003724">
    <property type="term" value="F:RNA helicase activity"/>
    <property type="evidence" value="ECO:0007669"/>
    <property type="project" value="UniProtKB-EC"/>
</dbReference>
<dbReference type="SMART" id="SM00490">
    <property type="entry name" value="HELICc"/>
    <property type="match status" value="1"/>
</dbReference>
<keyword evidence="3" id="KW-0547">Nucleotide-binding</keyword>
<feature type="domain" description="Helicase ATP-binding" evidence="10">
    <location>
        <begin position="56"/>
        <end position="221"/>
    </location>
</feature>
<dbReference type="PROSITE" id="PS51192">
    <property type="entry name" value="HELICASE_ATP_BIND_1"/>
    <property type="match status" value="1"/>
</dbReference>
<dbReference type="InterPro" id="IPR007502">
    <property type="entry name" value="Helicase-assoc_dom"/>
</dbReference>
<protein>
    <recommendedName>
        <fullName evidence="2">RNA helicase</fullName>
        <ecNumber evidence="2">3.6.4.13</ecNumber>
    </recommendedName>
</protein>
<keyword evidence="5" id="KW-0347">Helicase</keyword>
<dbReference type="Pfam" id="PF07717">
    <property type="entry name" value="OB_NTP_bind"/>
    <property type="match status" value="1"/>
</dbReference>
<accession>A0AA39QIL4</accession>
<dbReference type="InterPro" id="IPR002464">
    <property type="entry name" value="DNA/RNA_helicase_DEAH_CS"/>
</dbReference>
<evidence type="ECO:0000256" key="1">
    <source>
        <dbReference type="ARBA" id="ARBA00008792"/>
    </source>
</evidence>
<dbReference type="InterPro" id="IPR012471">
    <property type="entry name" value="DUF1690"/>
</dbReference>
<dbReference type="AlphaFoldDB" id="A0AA39QIL4"/>
<dbReference type="Pfam" id="PF21010">
    <property type="entry name" value="HA2_C"/>
    <property type="match status" value="1"/>
</dbReference>
<dbReference type="Pfam" id="PF07956">
    <property type="entry name" value="DUF1690"/>
    <property type="match status" value="1"/>
</dbReference>
<dbReference type="InterPro" id="IPR027417">
    <property type="entry name" value="P-loop_NTPase"/>
</dbReference>
<evidence type="ECO:0000256" key="8">
    <source>
        <dbReference type="SAM" id="Coils"/>
    </source>
</evidence>
<gene>
    <name evidence="12" type="ORF">EDD18DRAFT_1457812</name>
</gene>
<evidence type="ECO:0000256" key="7">
    <source>
        <dbReference type="ARBA" id="ARBA00047984"/>
    </source>
</evidence>
<comment type="similarity">
    <text evidence="1">Belongs to the DEAD box helicase family. DEAH subfamily.</text>
</comment>
<name>A0AA39QIL4_9AGAR</name>
<dbReference type="GO" id="GO:0003723">
    <property type="term" value="F:RNA binding"/>
    <property type="evidence" value="ECO:0007669"/>
    <property type="project" value="TreeGrafter"/>
</dbReference>
<evidence type="ECO:0000256" key="3">
    <source>
        <dbReference type="ARBA" id="ARBA00022741"/>
    </source>
</evidence>
<dbReference type="PANTHER" id="PTHR18934">
    <property type="entry name" value="ATP-DEPENDENT RNA HELICASE"/>
    <property type="match status" value="1"/>
</dbReference>
<dbReference type="GO" id="GO:0005524">
    <property type="term" value="F:ATP binding"/>
    <property type="evidence" value="ECO:0007669"/>
    <property type="project" value="UniProtKB-KW"/>
</dbReference>
<comment type="caution">
    <text evidence="12">The sequence shown here is derived from an EMBL/GenBank/DDBJ whole genome shotgun (WGS) entry which is preliminary data.</text>
</comment>
<dbReference type="SUPFAM" id="SSF52540">
    <property type="entry name" value="P-loop containing nucleoside triphosphate hydrolases"/>
    <property type="match status" value="1"/>
</dbReference>
<evidence type="ECO:0000256" key="2">
    <source>
        <dbReference type="ARBA" id="ARBA00012552"/>
    </source>
</evidence>
<dbReference type="FunFam" id="3.40.50.300:FF:000145">
    <property type="entry name" value="probable ATP-dependent RNA helicase DHX40"/>
    <property type="match status" value="1"/>
</dbReference>
<dbReference type="EMBL" id="JAUEPU010000004">
    <property type="protein sequence ID" value="KAK0502989.1"/>
    <property type="molecule type" value="Genomic_DNA"/>
</dbReference>
<dbReference type="Pfam" id="PF00271">
    <property type="entry name" value="Helicase_C"/>
    <property type="match status" value="1"/>
</dbReference>
<dbReference type="GO" id="GO:0016787">
    <property type="term" value="F:hydrolase activity"/>
    <property type="evidence" value="ECO:0007669"/>
    <property type="project" value="UniProtKB-KW"/>
</dbReference>
<evidence type="ECO:0000313" key="13">
    <source>
        <dbReference type="Proteomes" id="UP001175228"/>
    </source>
</evidence>
<comment type="catalytic activity">
    <reaction evidence="7">
        <text>ATP + H2O = ADP + phosphate + H(+)</text>
        <dbReference type="Rhea" id="RHEA:13065"/>
        <dbReference type="ChEBI" id="CHEBI:15377"/>
        <dbReference type="ChEBI" id="CHEBI:15378"/>
        <dbReference type="ChEBI" id="CHEBI:30616"/>
        <dbReference type="ChEBI" id="CHEBI:43474"/>
        <dbReference type="ChEBI" id="CHEBI:456216"/>
        <dbReference type="EC" id="3.6.4.13"/>
    </reaction>
</comment>
<dbReference type="GO" id="GO:0071013">
    <property type="term" value="C:catalytic step 2 spliceosome"/>
    <property type="evidence" value="ECO:0007669"/>
    <property type="project" value="TreeGrafter"/>
</dbReference>
<evidence type="ECO:0000256" key="4">
    <source>
        <dbReference type="ARBA" id="ARBA00022801"/>
    </source>
</evidence>
<evidence type="ECO:0000313" key="12">
    <source>
        <dbReference type="EMBL" id="KAK0502989.1"/>
    </source>
</evidence>
<evidence type="ECO:0000259" key="11">
    <source>
        <dbReference type="PROSITE" id="PS51194"/>
    </source>
</evidence>
<reference evidence="12" key="1">
    <citation type="submission" date="2023-06" db="EMBL/GenBank/DDBJ databases">
        <authorList>
            <consortium name="Lawrence Berkeley National Laboratory"/>
            <person name="Ahrendt S."/>
            <person name="Sahu N."/>
            <person name="Indic B."/>
            <person name="Wong-Bajracharya J."/>
            <person name="Merenyi Z."/>
            <person name="Ke H.-M."/>
            <person name="Monk M."/>
            <person name="Kocsube S."/>
            <person name="Drula E."/>
            <person name="Lipzen A."/>
            <person name="Balint B."/>
            <person name="Henrissat B."/>
            <person name="Andreopoulos B."/>
            <person name="Martin F.M."/>
            <person name="Harder C.B."/>
            <person name="Rigling D."/>
            <person name="Ford K.L."/>
            <person name="Foster G.D."/>
            <person name="Pangilinan J."/>
            <person name="Papanicolaou A."/>
            <person name="Barry K."/>
            <person name="LaButti K."/>
            <person name="Viragh M."/>
            <person name="Koriabine M."/>
            <person name="Yan M."/>
            <person name="Riley R."/>
            <person name="Champramary S."/>
            <person name="Plett K.L."/>
            <person name="Tsai I.J."/>
            <person name="Slot J."/>
            <person name="Sipos G."/>
            <person name="Plett J."/>
            <person name="Nagy L.G."/>
            <person name="Grigoriev I.V."/>
        </authorList>
    </citation>
    <scope>NUCLEOTIDE SEQUENCE</scope>
    <source>
        <strain evidence="12">HWK02</strain>
    </source>
</reference>
<dbReference type="Gene3D" id="3.40.50.300">
    <property type="entry name" value="P-loop containing nucleotide triphosphate hydrolases"/>
    <property type="match status" value="2"/>
</dbReference>
<dbReference type="CDD" id="cd18791">
    <property type="entry name" value="SF2_C_RHA"/>
    <property type="match status" value="1"/>
</dbReference>
<keyword evidence="8" id="KW-0175">Coiled coil</keyword>
<dbReference type="InterPro" id="IPR011709">
    <property type="entry name" value="DEAD-box_helicase_OB_fold"/>
</dbReference>
<dbReference type="InterPro" id="IPR001650">
    <property type="entry name" value="Helicase_C-like"/>
</dbReference>
<evidence type="ECO:0000256" key="9">
    <source>
        <dbReference type="SAM" id="MobiDB-lite"/>
    </source>
</evidence>
<keyword evidence="4 12" id="KW-0378">Hydrolase</keyword>
<evidence type="ECO:0000259" key="10">
    <source>
        <dbReference type="PROSITE" id="PS51192"/>
    </source>
</evidence>
<feature type="coiled-coil region" evidence="8">
    <location>
        <begin position="718"/>
        <end position="749"/>
    </location>
</feature>
<dbReference type="PROSITE" id="PS00690">
    <property type="entry name" value="DEAH_ATP_HELICASE"/>
    <property type="match status" value="1"/>
</dbReference>
<keyword evidence="6" id="KW-0067">ATP-binding</keyword>
<dbReference type="Gene3D" id="1.20.120.1080">
    <property type="match status" value="1"/>
</dbReference>
<dbReference type="PROSITE" id="PS51194">
    <property type="entry name" value="HELICASE_CTER"/>
    <property type="match status" value="1"/>
</dbReference>
<dbReference type="EC" id="3.6.4.13" evidence="2"/>
<keyword evidence="13" id="KW-1185">Reference proteome</keyword>
<feature type="region of interest" description="Disordered" evidence="9">
    <location>
        <begin position="1"/>
        <end position="20"/>
    </location>
</feature>
<dbReference type="Pfam" id="PF00270">
    <property type="entry name" value="DEAD"/>
    <property type="match status" value="1"/>
</dbReference>
<dbReference type="SMART" id="SM00847">
    <property type="entry name" value="HA2"/>
    <property type="match status" value="1"/>
</dbReference>
<dbReference type="PANTHER" id="PTHR18934:SF136">
    <property type="entry name" value="ATP-DEPENDENT RNA HELICASE DHX35-RELATED"/>
    <property type="match status" value="1"/>
</dbReference>